<accession>A0A4S8KE97</accession>
<dbReference type="AlphaFoldDB" id="A0A4S8KE97"/>
<protein>
    <submittedName>
        <fullName evidence="1">Uncharacterized protein</fullName>
    </submittedName>
</protein>
<evidence type="ECO:0000313" key="1">
    <source>
        <dbReference type="EMBL" id="THU73552.1"/>
    </source>
</evidence>
<dbReference type="EMBL" id="PYDT01000001">
    <property type="protein sequence ID" value="THU73552.1"/>
    <property type="molecule type" value="Genomic_DNA"/>
</dbReference>
<organism evidence="1 2">
    <name type="scientific">Musa balbisiana</name>
    <name type="common">Banana</name>
    <dbReference type="NCBI Taxonomy" id="52838"/>
    <lineage>
        <taxon>Eukaryota</taxon>
        <taxon>Viridiplantae</taxon>
        <taxon>Streptophyta</taxon>
        <taxon>Embryophyta</taxon>
        <taxon>Tracheophyta</taxon>
        <taxon>Spermatophyta</taxon>
        <taxon>Magnoliopsida</taxon>
        <taxon>Liliopsida</taxon>
        <taxon>Zingiberales</taxon>
        <taxon>Musaceae</taxon>
        <taxon>Musa</taxon>
    </lineage>
</organism>
<gene>
    <name evidence="1" type="ORF">C4D60_Mb04t24070</name>
</gene>
<dbReference type="Proteomes" id="UP000317650">
    <property type="component" value="Chromosome 4"/>
</dbReference>
<proteinExistence type="predicted"/>
<comment type="caution">
    <text evidence="1">The sequence shown here is derived from an EMBL/GenBank/DDBJ whole genome shotgun (WGS) entry which is preliminary data.</text>
</comment>
<reference evidence="1 2" key="1">
    <citation type="journal article" date="2019" name="Nat. Plants">
        <title>Genome sequencing of Musa balbisiana reveals subgenome evolution and function divergence in polyploid bananas.</title>
        <authorList>
            <person name="Yao X."/>
        </authorList>
    </citation>
    <scope>NUCLEOTIDE SEQUENCE [LARGE SCALE GENOMIC DNA]</scope>
    <source>
        <strain evidence="2">cv. DH-PKW</strain>
        <tissue evidence="1">Leaves</tissue>
    </source>
</reference>
<name>A0A4S8KE97_MUSBA</name>
<keyword evidence="2" id="KW-1185">Reference proteome</keyword>
<sequence length="63" mass="7248">MFRSTDDRPASSTAASRGFDVSPTAFLDESPDLLGNREYKTVIRELGFRNRYQLYVTIKLDRC</sequence>
<evidence type="ECO:0000313" key="2">
    <source>
        <dbReference type="Proteomes" id="UP000317650"/>
    </source>
</evidence>